<comment type="caution">
    <text evidence="2">The sequence shown here is derived from an EMBL/GenBank/DDBJ whole genome shotgun (WGS) entry which is preliminary data.</text>
</comment>
<name>A0A9D4LHX2_DREPO</name>
<keyword evidence="3" id="KW-1185">Reference proteome</keyword>
<evidence type="ECO:0000313" key="2">
    <source>
        <dbReference type="EMBL" id="KAH3858276.1"/>
    </source>
</evidence>
<dbReference type="EMBL" id="JAIWYP010000003">
    <property type="protein sequence ID" value="KAH3858276.1"/>
    <property type="molecule type" value="Genomic_DNA"/>
</dbReference>
<sequence>MGGKNTPQRGPEREPRRPIKCHKKDKNRTDSFQKGIMGGKNTPQRGPEREPRRP</sequence>
<gene>
    <name evidence="2" type="ORF">DPMN_100897</name>
</gene>
<proteinExistence type="predicted"/>
<dbReference type="Proteomes" id="UP000828390">
    <property type="component" value="Unassembled WGS sequence"/>
</dbReference>
<reference evidence="2" key="2">
    <citation type="submission" date="2020-11" db="EMBL/GenBank/DDBJ databases">
        <authorList>
            <person name="McCartney M.A."/>
            <person name="Auch B."/>
            <person name="Kono T."/>
            <person name="Mallez S."/>
            <person name="Becker A."/>
            <person name="Gohl D.M."/>
            <person name="Silverstein K.A.T."/>
            <person name="Koren S."/>
            <person name="Bechman K.B."/>
            <person name="Herman A."/>
            <person name="Abrahante J.E."/>
            <person name="Garbe J."/>
        </authorList>
    </citation>
    <scope>NUCLEOTIDE SEQUENCE</scope>
    <source>
        <strain evidence="2">Duluth1</strain>
        <tissue evidence="2">Whole animal</tissue>
    </source>
</reference>
<dbReference type="AlphaFoldDB" id="A0A9D4LHX2"/>
<evidence type="ECO:0000256" key="1">
    <source>
        <dbReference type="SAM" id="MobiDB-lite"/>
    </source>
</evidence>
<evidence type="ECO:0000313" key="3">
    <source>
        <dbReference type="Proteomes" id="UP000828390"/>
    </source>
</evidence>
<organism evidence="2 3">
    <name type="scientific">Dreissena polymorpha</name>
    <name type="common">Zebra mussel</name>
    <name type="synonym">Mytilus polymorpha</name>
    <dbReference type="NCBI Taxonomy" id="45954"/>
    <lineage>
        <taxon>Eukaryota</taxon>
        <taxon>Metazoa</taxon>
        <taxon>Spiralia</taxon>
        <taxon>Lophotrochozoa</taxon>
        <taxon>Mollusca</taxon>
        <taxon>Bivalvia</taxon>
        <taxon>Autobranchia</taxon>
        <taxon>Heteroconchia</taxon>
        <taxon>Euheterodonta</taxon>
        <taxon>Imparidentia</taxon>
        <taxon>Neoheterodontei</taxon>
        <taxon>Myida</taxon>
        <taxon>Dreissenoidea</taxon>
        <taxon>Dreissenidae</taxon>
        <taxon>Dreissena</taxon>
    </lineage>
</organism>
<reference evidence="2" key="1">
    <citation type="journal article" date="2019" name="bioRxiv">
        <title>The Genome of the Zebra Mussel, Dreissena polymorpha: A Resource for Invasive Species Research.</title>
        <authorList>
            <person name="McCartney M.A."/>
            <person name="Auch B."/>
            <person name="Kono T."/>
            <person name="Mallez S."/>
            <person name="Zhang Y."/>
            <person name="Obille A."/>
            <person name="Becker A."/>
            <person name="Abrahante J.E."/>
            <person name="Garbe J."/>
            <person name="Badalamenti J.P."/>
            <person name="Herman A."/>
            <person name="Mangelson H."/>
            <person name="Liachko I."/>
            <person name="Sullivan S."/>
            <person name="Sone E.D."/>
            <person name="Koren S."/>
            <person name="Silverstein K.A.T."/>
            <person name="Beckman K.B."/>
            <person name="Gohl D.M."/>
        </authorList>
    </citation>
    <scope>NUCLEOTIDE SEQUENCE</scope>
    <source>
        <strain evidence="2">Duluth1</strain>
        <tissue evidence="2">Whole animal</tissue>
    </source>
</reference>
<feature type="region of interest" description="Disordered" evidence="1">
    <location>
        <begin position="1"/>
        <end position="54"/>
    </location>
</feature>
<protein>
    <submittedName>
        <fullName evidence="2">Uncharacterized protein</fullName>
    </submittedName>
</protein>
<accession>A0A9D4LHX2</accession>